<dbReference type="AlphaFoldDB" id="A0A3D9V0F9"/>
<evidence type="ECO:0000256" key="1">
    <source>
        <dbReference type="SAM" id="MobiDB-lite"/>
    </source>
</evidence>
<dbReference type="Proteomes" id="UP000256485">
    <property type="component" value="Unassembled WGS sequence"/>
</dbReference>
<reference evidence="2 3" key="1">
    <citation type="submission" date="2018-08" db="EMBL/GenBank/DDBJ databases">
        <title>Sequencing the genomes of 1000 actinobacteria strains.</title>
        <authorList>
            <person name="Klenk H.-P."/>
        </authorList>
    </citation>
    <scope>NUCLEOTIDE SEQUENCE [LARGE SCALE GENOMIC DNA]</scope>
    <source>
        <strain evidence="2 3">DSM 22891</strain>
    </source>
</reference>
<evidence type="ECO:0000313" key="2">
    <source>
        <dbReference type="EMBL" id="REF34969.1"/>
    </source>
</evidence>
<protein>
    <submittedName>
        <fullName evidence="2">Uncharacterized protein</fullName>
    </submittedName>
</protein>
<name>A0A3D9V0F9_THECX</name>
<proteinExistence type="predicted"/>
<evidence type="ECO:0000313" key="3">
    <source>
        <dbReference type="Proteomes" id="UP000256485"/>
    </source>
</evidence>
<keyword evidence="3" id="KW-1185">Reference proteome</keyword>
<dbReference type="EMBL" id="QTUC01000001">
    <property type="protein sequence ID" value="REF34969.1"/>
    <property type="molecule type" value="Genomic_DNA"/>
</dbReference>
<dbReference type="RefSeq" id="WP_115848837.1">
    <property type="nucleotide sequence ID" value="NZ_QTUC01000001.1"/>
</dbReference>
<comment type="caution">
    <text evidence="2">The sequence shown here is derived from an EMBL/GenBank/DDBJ whole genome shotgun (WGS) entry which is preliminary data.</text>
</comment>
<organism evidence="2 3">
    <name type="scientific">Thermasporomyces composti</name>
    <dbReference type="NCBI Taxonomy" id="696763"/>
    <lineage>
        <taxon>Bacteria</taxon>
        <taxon>Bacillati</taxon>
        <taxon>Actinomycetota</taxon>
        <taxon>Actinomycetes</taxon>
        <taxon>Propionibacteriales</taxon>
        <taxon>Nocardioidaceae</taxon>
        <taxon>Thermasporomyces</taxon>
    </lineage>
</organism>
<sequence>MTNDLMMSELARARIADLYREAEVRRLSRAARHAAPGRTLTQRFLARLTARHARQDARVEQPPVALPRQRTTSESATVSGAADPGERRLTPHTGVVAITRPSRGTRRRRG</sequence>
<accession>A0A3D9V0F9</accession>
<feature type="region of interest" description="Disordered" evidence="1">
    <location>
        <begin position="53"/>
        <end position="110"/>
    </location>
</feature>
<feature type="compositionally biased region" description="Polar residues" evidence="1">
    <location>
        <begin position="69"/>
        <end position="78"/>
    </location>
</feature>
<gene>
    <name evidence="2" type="ORF">DFJ64_0338</name>
</gene>